<evidence type="ECO:0000313" key="1">
    <source>
        <dbReference type="EMBL" id="PRQ32239.1"/>
    </source>
</evidence>
<accession>A0A2P6QDJ8</accession>
<proteinExistence type="predicted"/>
<dbReference type="Proteomes" id="UP000238479">
    <property type="component" value="Chromosome 5"/>
</dbReference>
<sequence>MVMNIQKLLTHLAGNLFLKKKKKERTKKKNEGSLQFAISISVTSQPPAFGVLARRSLASLCHHDSLSLSLSVCDSASVSLCSTAPLHSTAASILL</sequence>
<comment type="caution">
    <text evidence="1">The sequence shown here is derived from an EMBL/GenBank/DDBJ whole genome shotgun (WGS) entry which is preliminary data.</text>
</comment>
<gene>
    <name evidence="1" type="ORF">RchiOBHm_Chr5g0044181</name>
</gene>
<dbReference type="AlphaFoldDB" id="A0A2P6QDJ8"/>
<name>A0A2P6QDJ8_ROSCH</name>
<reference evidence="1 2" key="1">
    <citation type="journal article" date="2018" name="Nat. Genet.">
        <title>The Rosa genome provides new insights in the design of modern roses.</title>
        <authorList>
            <person name="Bendahmane M."/>
        </authorList>
    </citation>
    <scope>NUCLEOTIDE SEQUENCE [LARGE SCALE GENOMIC DNA]</scope>
    <source>
        <strain evidence="2">cv. Old Blush</strain>
    </source>
</reference>
<evidence type="ECO:0000313" key="2">
    <source>
        <dbReference type="Proteomes" id="UP000238479"/>
    </source>
</evidence>
<organism evidence="1 2">
    <name type="scientific">Rosa chinensis</name>
    <name type="common">China rose</name>
    <dbReference type="NCBI Taxonomy" id="74649"/>
    <lineage>
        <taxon>Eukaryota</taxon>
        <taxon>Viridiplantae</taxon>
        <taxon>Streptophyta</taxon>
        <taxon>Embryophyta</taxon>
        <taxon>Tracheophyta</taxon>
        <taxon>Spermatophyta</taxon>
        <taxon>Magnoliopsida</taxon>
        <taxon>eudicotyledons</taxon>
        <taxon>Gunneridae</taxon>
        <taxon>Pentapetalae</taxon>
        <taxon>rosids</taxon>
        <taxon>fabids</taxon>
        <taxon>Rosales</taxon>
        <taxon>Rosaceae</taxon>
        <taxon>Rosoideae</taxon>
        <taxon>Rosoideae incertae sedis</taxon>
        <taxon>Rosa</taxon>
    </lineage>
</organism>
<protein>
    <submittedName>
        <fullName evidence="1">Uncharacterized protein</fullName>
    </submittedName>
</protein>
<dbReference type="EMBL" id="PDCK01000043">
    <property type="protein sequence ID" value="PRQ32239.1"/>
    <property type="molecule type" value="Genomic_DNA"/>
</dbReference>
<keyword evidence="2" id="KW-1185">Reference proteome</keyword>
<dbReference type="Gramene" id="PRQ32239">
    <property type="protein sequence ID" value="PRQ32239"/>
    <property type="gene ID" value="RchiOBHm_Chr5g0044181"/>
</dbReference>